<proteinExistence type="predicted"/>
<feature type="non-terminal residue" evidence="1">
    <location>
        <position position="65"/>
    </location>
</feature>
<dbReference type="EMBL" id="RCTJ01000202">
    <property type="protein sequence ID" value="RLQ12736.1"/>
    <property type="molecule type" value="Genomic_DNA"/>
</dbReference>
<comment type="caution">
    <text evidence="1">The sequence shown here is derived from an EMBL/GenBank/DDBJ whole genome shotgun (WGS) entry which is preliminary data.</text>
</comment>
<reference evidence="1 2" key="1">
    <citation type="submission" date="2018-10" db="EMBL/GenBank/DDBJ databases">
        <title>Geobacillus stearothermophilus in processing lines of powdered infant formula.</title>
        <authorList>
            <person name="Rhee M.S."/>
            <person name="Choi I.-G."/>
            <person name="Cho T.J."/>
            <person name="Park B."/>
        </authorList>
    </citation>
    <scope>NUCLEOTIDE SEQUENCE [LARGE SCALE GENOMIC DNA]</scope>
    <source>
        <strain evidence="1 2">FHS-PPGT130</strain>
    </source>
</reference>
<organism evidence="1 2">
    <name type="scientific">Geobacillus stearothermophilus</name>
    <name type="common">Bacillus stearothermophilus</name>
    <dbReference type="NCBI Taxonomy" id="1422"/>
    <lineage>
        <taxon>Bacteria</taxon>
        <taxon>Bacillati</taxon>
        <taxon>Bacillota</taxon>
        <taxon>Bacilli</taxon>
        <taxon>Bacillales</taxon>
        <taxon>Anoxybacillaceae</taxon>
        <taxon>Geobacillus</taxon>
    </lineage>
</organism>
<protein>
    <submittedName>
        <fullName evidence="1">Uncharacterized protein</fullName>
    </submittedName>
</protein>
<sequence length="65" mass="7717">MSTKGAESASFVLSLFHRYIRRDGNLHLKERANDPKECAKSRIIRKNFANYFRNRPKKHKKTIIK</sequence>
<dbReference type="AlphaFoldDB" id="A0A3L7D7M4"/>
<evidence type="ECO:0000313" key="2">
    <source>
        <dbReference type="Proteomes" id="UP000266922"/>
    </source>
</evidence>
<name>A0A3L7D7M4_GEOSE</name>
<accession>A0A3L7D7M4</accession>
<evidence type="ECO:0000313" key="1">
    <source>
        <dbReference type="EMBL" id="RLQ12736.1"/>
    </source>
</evidence>
<gene>
    <name evidence="1" type="ORF">D9548_16115</name>
</gene>
<dbReference type="Proteomes" id="UP000266922">
    <property type="component" value="Unassembled WGS sequence"/>
</dbReference>